<dbReference type="EMBL" id="SRSF01000002">
    <property type="protein sequence ID" value="THH40673.1"/>
    <property type="molecule type" value="Genomic_DNA"/>
</dbReference>
<evidence type="ECO:0000313" key="4">
    <source>
        <dbReference type="Proteomes" id="UP000308528"/>
    </source>
</evidence>
<dbReference type="AlphaFoldDB" id="A0A4V3XLF6"/>
<keyword evidence="1" id="KW-0732">Signal</keyword>
<evidence type="ECO:0000313" key="3">
    <source>
        <dbReference type="EMBL" id="THH40673.1"/>
    </source>
</evidence>
<protein>
    <submittedName>
        <fullName evidence="3">T9SS type A sorting domain-containing protein</fullName>
    </submittedName>
</protein>
<reference evidence="3 4" key="1">
    <citation type="submission" date="2019-04" db="EMBL/GenBank/DDBJ databases">
        <title>Lewinella litorea sp. nov., isolated from a marine sand.</title>
        <authorList>
            <person name="Yoon J.-H."/>
        </authorList>
    </citation>
    <scope>NUCLEOTIDE SEQUENCE [LARGE SCALE GENOMIC DNA]</scope>
    <source>
        <strain evidence="3 4">HSMS-39</strain>
    </source>
</reference>
<feature type="signal peptide" evidence="1">
    <location>
        <begin position="1"/>
        <end position="20"/>
    </location>
</feature>
<dbReference type="Pfam" id="PF18962">
    <property type="entry name" value="Por_Secre_tail"/>
    <property type="match status" value="1"/>
</dbReference>
<feature type="domain" description="Secretion system C-terminal sorting" evidence="2">
    <location>
        <begin position="458"/>
        <end position="535"/>
    </location>
</feature>
<dbReference type="InterPro" id="IPR026444">
    <property type="entry name" value="Secre_tail"/>
</dbReference>
<evidence type="ECO:0000259" key="2">
    <source>
        <dbReference type="Pfam" id="PF18962"/>
    </source>
</evidence>
<dbReference type="RefSeq" id="WP_136458162.1">
    <property type="nucleotide sequence ID" value="NZ_SRSF01000002.1"/>
</dbReference>
<accession>A0A4V3XLF6</accession>
<sequence length="536" mass="57722">MLFFYRCLVGALLLPIGLHAQKGVPIPFDERGTCFLPPVYSEHTYSRPYTFREGIRPKALTYAINYLTTGDTLQGRLCSPWPDSARNAFEYAAAIWSDVLQNDQPINVDACYSLDMPAGTLGSTSPSLRAIGPIHGRDAVIYPQTMAEQIVNGQFEGADMNVFINGNFAPNFYFGTDALPPSGKIDFVTLTLHEMGHGLGFLGTARIDDGSPATGMECDGVAGNGCLGYYFSAGANPATYHPSIYDIFVDLGTDTSALTALLPNPGAGVAAALQGDSAGLFYDETNLSTYQSGSGRYQLYAPATFRRGSSFSHFADPSEVMYYALSYGNANHDVGTAATVLNHMGWPEAAAGLPVEWLAFSGAVADRGIQLDWATAAESDNAGFGVEVSRNGGPFIPIGRVAGRGTTRSPSDYRFLDLLPAAGDNHYRLRQTDFDGRETLSEVISVPFAVVANQVSEVYPNPVRARRASIDYLSETSRPVRVSVLDAAGRTLHSRNHPLQAGANRLDLNLAGLAAGVYFLRLEDGRQPVHRRVVVE</sequence>
<dbReference type="Proteomes" id="UP000308528">
    <property type="component" value="Unassembled WGS sequence"/>
</dbReference>
<evidence type="ECO:0000256" key="1">
    <source>
        <dbReference type="SAM" id="SignalP"/>
    </source>
</evidence>
<feature type="chain" id="PRO_5020332906" evidence="1">
    <location>
        <begin position="21"/>
        <end position="536"/>
    </location>
</feature>
<dbReference type="OrthoDB" id="614750at2"/>
<dbReference type="NCBIfam" id="TIGR04183">
    <property type="entry name" value="Por_Secre_tail"/>
    <property type="match status" value="1"/>
</dbReference>
<name>A0A4V3XLF6_9BACT</name>
<organism evidence="3 4">
    <name type="scientific">Neolewinella litorea</name>
    <dbReference type="NCBI Taxonomy" id="2562452"/>
    <lineage>
        <taxon>Bacteria</taxon>
        <taxon>Pseudomonadati</taxon>
        <taxon>Bacteroidota</taxon>
        <taxon>Saprospiria</taxon>
        <taxon>Saprospirales</taxon>
        <taxon>Lewinellaceae</taxon>
        <taxon>Neolewinella</taxon>
    </lineage>
</organism>
<comment type="caution">
    <text evidence="3">The sequence shown here is derived from an EMBL/GenBank/DDBJ whole genome shotgun (WGS) entry which is preliminary data.</text>
</comment>
<proteinExistence type="predicted"/>
<gene>
    <name evidence="3" type="ORF">E4021_08060</name>
</gene>
<keyword evidence="4" id="KW-1185">Reference proteome</keyword>